<feature type="compositionally biased region" description="Basic and acidic residues" evidence="3">
    <location>
        <begin position="1448"/>
        <end position="1460"/>
    </location>
</feature>
<evidence type="ECO:0000259" key="5">
    <source>
        <dbReference type="PROSITE" id="PS50826"/>
    </source>
</evidence>
<feature type="region of interest" description="Disordered" evidence="3">
    <location>
        <begin position="151"/>
        <end position="248"/>
    </location>
</feature>
<dbReference type="PANTHER" id="PTHR15591">
    <property type="entry name" value="RUN AND SH3 DOMAIN CONTAINING"/>
    <property type="match status" value="1"/>
</dbReference>
<reference evidence="6" key="3">
    <citation type="submission" date="2025-09" db="UniProtKB">
        <authorList>
            <consortium name="Ensembl"/>
        </authorList>
    </citation>
    <scope>IDENTIFICATION</scope>
</reference>
<feature type="region of interest" description="Disordered" evidence="3">
    <location>
        <begin position="1396"/>
        <end position="1420"/>
    </location>
</feature>
<feature type="compositionally biased region" description="Basic and acidic residues" evidence="3">
    <location>
        <begin position="16"/>
        <end position="32"/>
    </location>
</feature>
<evidence type="ECO:0000256" key="2">
    <source>
        <dbReference type="PROSITE-ProRule" id="PRU00192"/>
    </source>
</evidence>
<dbReference type="PROSITE" id="PS50826">
    <property type="entry name" value="RUN"/>
    <property type="match status" value="1"/>
</dbReference>
<feature type="region of interest" description="Disordered" evidence="3">
    <location>
        <begin position="775"/>
        <end position="803"/>
    </location>
</feature>
<dbReference type="SUPFAM" id="SSF50044">
    <property type="entry name" value="SH3-domain"/>
    <property type="match status" value="1"/>
</dbReference>
<feature type="region of interest" description="Disordered" evidence="3">
    <location>
        <begin position="1233"/>
        <end position="1265"/>
    </location>
</feature>
<dbReference type="Pfam" id="PF02759">
    <property type="entry name" value="RUN"/>
    <property type="match status" value="1"/>
</dbReference>
<feature type="compositionally biased region" description="Pro residues" evidence="3">
    <location>
        <begin position="588"/>
        <end position="622"/>
    </location>
</feature>
<feature type="compositionally biased region" description="Pro residues" evidence="3">
    <location>
        <begin position="529"/>
        <end position="540"/>
    </location>
</feature>
<dbReference type="SUPFAM" id="SSF140741">
    <property type="entry name" value="RUN domain-like"/>
    <property type="match status" value="1"/>
</dbReference>
<dbReference type="GO" id="GO:0031410">
    <property type="term" value="C:cytoplasmic vesicle"/>
    <property type="evidence" value="ECO:0007669"/>
    <property type="project" value="TreeGrafter"/>
</dbReference>
<feature type="region of interest" description="Disordered" evidence="3">
    <location>
        <begin position="1"/>
        <end position="103"/>
    </location>
</feature>
<feature type="compositionally biased region" description="Pro residues" evidence="3">
    <location>
        <begin position="1405"/>
        <end position="1415"/>
    </location>
</feature>
<feature type="compositionally biased region" description="Low complexity" evidence="3">
    <location>
        <begin position="750"/>
        <end position="759"/>
    </location>
</feature>
<proteinExistence type="predicted"/>
<feature type="region of interest" description="Disordered" evidence="3">
    <location>
        <begin position="1355"/>
        <end position="1384"/>
    </location>
</feature>
<dbReference type="GeneTree" id="ENSGT00900000141033"/>
<feature type="region of interest" description="Disordered" evidence="3">
    <location>
        <begin position="975"/>
        <end position="995"/>
    </location>
</feature>
<gene>
    <name evidence="6" type="primary">rusc1</name>
</gene>
<evidence type="ECO:0000256" key="1">
    <source>
        <dbReference type="ARBA" id="ARBA00022443"/>
    </source>
</evidence>
<evidence type="ECO:0000256" key="3">
    <source>
        <dbReference type="SAM" id="MobiDB-lite"/>
    </source>
</evidence>
<feature type="compositionally biased region" description="Basic and acidic residues" evidence="3">
    <location>
        <begin position="677"/>
        <end position="697"/>
    </location>
</feature>
<dbReference type="Proteomes" id="UP000694580">
    <property type="component" value="Chromosome 5"/>
</dbReference>
<dbReference type="Gene3D" id="1.20.58.900">
    <property type="match status" value="1"/>
</dbReference>
<evidence type="ECO:0000313" key="7">
    <source>
        <dbReference type="Proteomes" id="UP000694580"/>
    </source>
</evidence>
<feature type="compositionally biased region" description="Polar residues" evidence="3">
    <location>
        <begin position="331"/>
        <end position="343"/>
    </location>
</feature>
<organism evidence="6 7">
    <name type="scientific">Denticeps clupeoides</name>
    <name type="common">denticle herring</name>
    <dbReference type="NCBI Taxonomy" id="299321"/>
    <lineage>
        <taxon>Eukaryota</taxon>
        <taxon>Metazoa</taxon>
        <taxon>Chordata</taxon>
        <taxon>Craniata</taxon>
        <taxon>Vertebrata</taxon>
        <taxon>Euteleostomi</taxon>
        <taxon>Actinopterygii</taxon>
        <taxon>Neopterygii</taxon>
        <taxon>Teleostei</taxon>
        <taxon>Clupei</taxon>
        <taxon>Clupeiformes</taxon>
        <taxon>Denticipitoidei</taxon>
        <taxon>Denticipitidae</taxon>
        <taxon>Denticeps</taxon>
    </lineage>
</organism>
<feature type="compositionally biased region" description="Basic and acidic residues" evidence="3">
    <location>
        <begin position="152"/>
        <end position="170"/>
    </location>
</feature>
<feature type="domain" description="RUN" evidence="5">
    <location>
        <begin position="1080"/>
        <end position="1224"/>
    </location>
</feature>
<evidence type="ECO:0000259" key="4">
    <source>
        <dbReference type="PROSITE" id="PS50002"/>
    </source>
</evidence>
<accession>A0AAY4AK56</accession>
<feature type="compositionally biased region" description="Pro residues" evidence="3">
    <location>
        <begin position="783"/>
        <end position="803"/>
    </location>
</feature>
<dbReference type="Ensembl" id="ENSDCDT00010009034.1">
    <property type="protein sequence ID" value="ENSDCDP00010008600.1"/>
    <property type="gene ID" value="ENSDCDG00010003876.1"/>
</dbReference>
<feature type="compositionally biased region" description="Acidic residues" evidence="3">
    <location>
        <begin position="227"/>
        <end position="243"/>
    </location>
</feature>
<feature type="region of interest" description="Disordered" evidence="3">
    <location>
        <begin position="726"/>
        <end position="759"/>
    </location>
</feature>
<protein>
    <recommendedName>
        <fullName evidence="8">RUN and SH3 domain-containing protein 1</fullName>
    </recommendedName>
</protein>
<feature type="compositionally biased region" description="Pro residues" evidence="3">
    <location>
        <begin position="470"/>
        <end position="480"/>
    </location>
</feature>
<dbReference type="PANTHER" id="PTHR15591:SF11">
    <property type="entry name" value="AP-4 COMPLEX ACCESSORY SUBUNIT RUSC1"/>
    <property type="match status" value="1"/>
</dbReference>
<feature type="region of interest" description="Disordered" evidence="3">
    <location>
        <begin position="670"/>
        <end position="710"/>
    </location>
</feature>
<feature type="compositionally biased region" description="Basic and acidic residues" evidence="3">
    <location>
        <begin position="187"/>
        <end position="204"/>
    </location>
</feature>
<evidence type="ECO:0000313" key="6">
    <source>
        <dbReference type="Ensembl" id="ENSDCDP00010008600.1"/>
    </source>
</evidence>
<feature type="compositionally biased region" description="Polar residues" evidence="3">
    <location>
        <begin position="484"/>
        <end position="500"/>
    </location>
</feature>
<dbReference type="InterPro" id="IPR037213">
    <property type="entry name" value="Run_dom_sf"/>
</dbReference>
<feature type="region of interest" description="Disordered" evidence="3">
    <location>
        <begin position="865"/>
        <end position="889"/>
    </location>
</feature>
<feature type="region of interest" description="Disordered" evidence="3">
    <location>
        <begin position="1438"/>
        <end position="1467"/>
    </location>
</feature>
<dbReference type="SMART" id="SM00326">
    <property type="entry name" value="SH3"/>
    <property type="match status" value="1"/>
</dbReference>
<reference evidence="6" key="2">
    <citation type="submission" date="2025-08" db="UniProtKB">
        <authorList>
            <consortium name="Ensembl"/>
        </authorList>
    </citation>
    <scope>IDENTIFICATION</scope>
</reference>
<feature type="compositionally biased region" description="Low complexity" evidence="3">
    <location>
        <begin position="501"/>
        <end position="522"/>
    </location>
</feature>
<sequence length="1529" mass="166738">MHSSSRNSVPPRPRRRVEAKPQGHVTKREDKNMNGTLNTVSSSPGRGSRGPPESSRLRAGAQAGRKPVAQPALMRQQQHQGQLVAAKAKPRAGNAVSNLPPPVVDPNCNEPRLPCLCCDGHSPQDSNSLFNHNHNNNNTIAMRHHLGLQAPHGRDEEKVEKEAEEAKEAEQSPDEAQEENIISAASQDKEKAEESPITDDKEKSDEDECDTDIDASEEVDVNGNAEEQQDADDDDDDEDDDDTLVPSCCDCPASMLEFSLSSSTSSSSTSISSCSDFELDCMDTFSLQKQEEPAGYPPRNSTVTQPCTLPLDASMEHISSPCSPDEGYPSAPSSPCSDFTESNGKPGLIGTKMKFLDSIDDIRFYRVVQMAQWDLADEMGLRDRLDHLYRLENVNKQLKMTYLAKLQEGMGFEEEDLSGVLDEMGNTEIPWKLYKGDSQCYSQEFSDAGVDLTAPSDLDEPAADSLAPSPLEPPPRPPKPTTRHIISQPETHTYINISGNSPVMSSTTPPSFSTFSPLPSAKASKKSIPDPPALPPPPSQTVPYFTLYTASPTLASPTPPIPPPRRRHKARLEAQRCAQLQADKSPMSLPPPTSKPPPLPPPPALPSPPKIPPPPSLPPPPSFHALDVEIRKLLALAGLTQAELLKLSPELGVCVSGILVDEDDVTIPEPSRMSQVQEKKVKDNRMQTGDEKGKGTVEMDGWTEKIGGTQGPKAIDVEAHVVEDREANGDTLKTTSFTEMARRRKRNGGSTNSSCSCSSYYSTTNSSASSLESFDHASVLSDTPPPPPPRPLPPCPRVLPEPPELPPLKSCTLPANASRPERFDWLIAFTPDTETPPLEKRKVAGEGTFLKATLGSRVTTFKELRYKSKQSSPPAPSEPEPDPAVITPDPDILYNLKWRKEKSDGDGSQWEYTSQAQASFFRPPPPTPASLALFREMRHLNIEGGGQLETNSSPKIGCSVSEGNLLTMNVEREADGHYRKSEEKASQVRGRADGGRTWESRTAAVRSLSFTDSLQRGGFWMGEDARAPLRGQGLSSLCLQEKRALVSAVSVAVEAILSQFNSSRTLVQKALSGDSSVNPSLGRLVLQCLCPALRNLLSDGLKPHQSDLIAGRRPNSPWGLVQASTKTGPSTQALHALQCRVAELPQLKQSRHRFNAFLLGLLNIKLLDYWISHLQTCSDLLETYYRPNSFMLLSLTACQPLFEELLLLLQPLSLLTFNLDLLFQHHHLDPASPAVSPAYQSPPSQDLRFRSSSLAPPPGRRLEKVPEQSVAAAASRNLQPGSRGPVTVTACVSKRETSPQLQWLQEKEIAPPEDEAGNRLSQQAGQVIQEGWGAVLRWGERLGQNLGALRSAGEGACEDAKRGSPSDRCSTQDLIRPSKDESQWDRSAALPWGLGRLFGASKSPTDPPAHTPPTRRPSHWLAPSVSVLTRMVSNTKSNLPDKITLESSEEKLTEKEREESGGNGTRVSRPLCLPRAVRTLCDHSGLGAELSFQKGEELVVLGGVDQDWIRCRQGDKEGLVPISYTSLIM</sequence>
<keyword evidence="1 2" id="KW-0728">SH3 domain</keyword>
<dbReference type="InterPro" id="IPR004012">
    <property type="entry name" value="Run_dom"/>
</dbReference>
<keyword evidence="7" id="KW-1185">Reference proteome</keyword>
<feature type="compositionally biased region" description="Polar residues" evidence="3">
    <location>
        <begin position="1238"/>
        <end position="1254"/>
    </location>
</feature>
<name>A0AAY4AK56_9TELE</name>
<dbReference type="Gene3D" id="2.30.30.40">
    <property type="entry name" value="SH3 Domains"/>
    <property type="match status" value="1"/>
</dbReference>
<dbReference type="Pfam" id="PF00018">
    <property type="entry name" value="SH3_1"/>
    <property type="match status" value="1"/>
</dbReference>
<feature type="domain" description="SH3" evidence="4">
    <location>
        <begin position="1472"/>
        <end position="1529"/>
    </location>
</feature>
<reference evidence="6 7" key="1">
    <citation type="submission" date="2020-06" db="EMBL/GenBank/DDBJ databases">
        <authorList>
            <consortium name="Wellcome Sanger Institute Data Sharing"/>
        </authorList>
    </citation>
    <scope>NUCLEOTIDE SEQUENCE [LARGE SCALE GENOMIC DNA]</scope>
</reference>
<evidence type="ECO:0008006" key="8">
    <source>
        <dbReference type="Google" id="ProtNLM"/>
    </source>
</evidence>
<feature type="region of interest" description="Disordered" evidence="3">
    <location>
        <begin position="318"/>
        <end position="343"/>
    </location>
</feature>
<dbReference type="InterPro" id="IPR036028">
    <property type="entry name" value="SH3-like_dom_sf"/>
</dbReference>
<feature type="compositionally biased region" description="Low complexity" evidence="3">
    <location>
        <begin position="41"/>
        <end position="54"/>
    </location>
</feature>
<dbReference type="SMART" id="SM00593">
    <property type="entry name" value="RUN"/>
    <property type="match status" value="1"/>
</dbReference>
<feature type="region of interest" description="Disordered" evidence="3">
    <location>
        <begin position="451"/>
        <end position="622"/>
    </location>
</feature>
<dbReference type="PROSITE" id="PS50002">
    <property type="entry name" value="SH3"/>
    <property type="match status" value="1"/>
</dbReference>
<dbReference type="InterPro" id="IPR001452">
    <property type="entry name" value="SH3_domain"/>
</dbReference>
<dbReference type="InterPro" id="IPR047343">
    <property type="entry name" value="RUSC1_2"/>
</dbReference>
<feature type="compositionally biased region" description="Acidic residues" evidence="3">
    <location>
        <begin position="205"/>
        <end position="220"/>
    </location>
</feature>